<proteinExistence type="predicted"/>
<evidence type="ECO:0008006" key="2">
    <source>
        <dbReference type="Google" id="ProtNLM"/>
    </source>
</evidence>
<dbReference type="AlphaFoldDB" id="A0A381NC21"/>
<dbReference type="SUPFAM" id="SSF51621">
    <property type="entry name" value="Phosphoenolpyruvate/pyruvate domain"/>
    <property type="match status" value="1"/>
</dbReference>
<dbReference type="PANTHER" id="PTHR42905">
    <property type="entry name" value="PHOSPHOENOLPYRUVATE CARBOXYLASE"/>
    <property type="match status" value="1"/>
</dbReference>
<accession>A0A381NC21</accession>
<dbReference type="GO" id="GO:0046421">
    <property type="term" value="F:methylisocitrate lyase activity"/>
    <property type="evidence" value="ECO:0007669"/>
    <property type="project" value="TreeGrafter"/>
</dbReference>
<dbReference type="PANTHER" id="PTHR42905:SF3">
    <property type="entry name" value="OXALOACETATE DECARBOXYLASE"/>
    <property type="match status" value="1"/>
</dbReference>
<dbReference type="Gene3D" id="3.20.20.60">
    <property type="entry name" value="Phosphoenolpyruvate-binding domains"/>
    <property type="match status" value="1"/>
</dbReference>
<dbReference type="Pfam" id="PF13714">
    <property type="entry name" value="PEP_mutase"/>
    <property type="match status" value="1"/>
</dbReference>
<organism evidence="1">
    <name type="scientific">marine metagenome</name>
    <dbReference type="NCBI Taxonomy" id="408172"/>
    <lineage>
        <taxon>unclassified sequences</taxon>
        <taxon>metagenomes</taxon>
        <taxon>ecological metagenomes</taxon>
    </lineage>
</organism>
<reference evidence="1" key="1">
    <citation type="submission" date="2018-05" db="EMBL/GenBank/DDBJ databases">
        <authorList>
            <person name="Lanie J.A."/>
            <person name="Ng W.-L."/>
            <person name="Kazmierczak K.M."/>
            <person name="Andrzejewski T.M."/>
            <person name="Davidsen T.M."/>
            <person name="Wayne K.J."/>
            <person name="Tettelin H."/>
            <person name="Glass J.I."/>
            <person name="Rusch D."/>
            <person name="Podicherti R."/>
            <person name="Tsui H.-C.T."/>
            <person name="Winkler M.E."/>
        </authorList>
    </citation>
    <scope>NUCLEOTIDE SEQUENCE</scope>
</reference>
<dbReference type="CDD" id="cd00377">
    <property type="entry name" value="ICL_PEPM"/>
    <property type="match status" value="1"/>
</dbReference>
<gene>
    <name evidence="1" type="ORF">METZ01_LOCUS4921</name>
</gene>
<evidence type="ECO:0000313" key="1">
    <source>
        <dbReference type="EMBL" id="SUZ52067.1"/>
    </source>
</evidence>
<dbReference type="GO" id="GO:0019629">
    <property type="term" value="P:propionate catabolic process, 2-methylcitrate cycle"/>
    <property type="evidence" value="ECO:0007669"/>
    <property type="project" value="TreeGrafter"/>
</dbReference>
<dbReference type="EMBL" id="UINC01000255">
    <property type="protein sequence ID" value="SUZ52067.1"/>
    <property type="molecule type" value="Genomic_DNA"/>
</dbReference>
<dbReference type="InterPro" id="IPR040442">
    <property type="entry name" value="Pyrv_kinase-like_dom_sf"/>
</dbReference>
<sequence length="324" mass="34709">MLEWAGNYADSIHACGLPLRGDRARSDQATTLRLKRCNMDFTTRRERYRRILAGDKCVYPGSVFDPISARIAEDLGFEVGMFAGSIASGTVLGAPDLIVLTLTEFAQQIHRICRAGDLSLMVDADHGYGNALNVMRTVEELETAGVAALTIEDTVLPRTFGGGADAVLPIEEGVGKMKAALAARRDPNMVVAGRTSSLRITDLADTIKRVKAYEQAGVDAVFLAGATTKAEVEAVGSEMNIPLLLGGTTGELADKDYLGSVGVRVALQGHLPFAAAIKATYDTLKALRDGVPPADLSPQLATTEQLDQFTRKADYARWTTDFLS</sequence>
<dbReference type="InterPro" id="IPR015813">
    <property type="entry name" value="Pyrv/PenolPyrv_kinase-like_dom"/>
</dbReference>
<name>A0A381NC21_9ZZZZ</name>
<protein>
    <recommendedName>
        <fullName evidence="2">Oxaloacetate decarboxylase</fullName>
    </recommendedName>
</protein>
<dbReference type="InterPro" id="IPR039556">
    <property type="entry name" value="ICL/PEPM"/>
</dbReference>